<dbReference type="Gene3D" id="2.60.40.3140">
    <property type="match status" value="1"/>
</dbReference>
<dbReference type="AlphaFoldDB" id="A0A163XQT6"/>
<comment type="caution">
    <text evidence="2">The sequence shown here is derived from an EMBL/GenBank/DDBJ whole genome shotgun (WGS) entry which is preliminary data.</text>
</comment>
<evidence type="ECO:0000259" key="1">
    <source>
        <dbReference type="Pfam" id="PF12969"/>
    </source>
</evidence>
<dbReference type="RefSeq" id="WP_038984469.1">
    <property type="nucleotide sequence ID" value="NZ_JACAJT010000032.1"/>
</dbReference>
<keyword evidence="3" id="KW-1185">Reference proteome</keyword>
<organism evidence="2 3">
    <name type="scientific">Myroides marinus</name>
    <dbReference type="NCBI Taxonomy" id="703342"/>
    <lineage>
        <taxon>Bacteria</taxon>
        <taxon>Pseudomonadati</taxon>
        <taxon>Bacteroidota</taxon>
        <taxon>Flavobacteriia</taxon>
        <taxon>Flavobacteriales</taxon>
        <taxon>Flavobacteriaceae</taxon>
        <taxon>Myroides</taxon>
    </lineage>
</organism>
<dbReference type="Gene3D" id="2.60.120.1130">
    <property type="match status" value="1"/>
</dbReference>
<sequence length="659" mass="75829">MKRVLQIMMCSFFFIGIYNIQAQNFLGKVTVEELQESQDRLEPEAEAAVLRESGKVYFEYIPSVGFKMIKEVSRKLKIYKKDGLGLADFQVAYYVGSNVTESVRINDVNTYNLVDGKVQRTKIKSNGVFDEKLDENWKSKKVVVPDVKEGSIVEYSYTVTSDYFSYIPVWYFQRNIPIHASTYEVQLPEYFIYTSRIIGDAKVDTKKETDKKKLYLTANRSNDAAALDFKQTTDYYSVTDVKSLKSEPYVDNMDNYRSCVKHDLSIIRYPNQKPEVISLSEADLVKSIYTNQSFSGQFGLDKQLSKLVDINEYKDLDNKAKAEKALAKTKELISWNERGGYYAEDVKKALTQKTGTYADVNFVLLNLLRYVGVEAYPVLVSSVSNGISISLQKTSYNRVIVAAVINDKMTYLDATEKYGSLNIIRTSNLNWKGLLIKDQDKFQEVEMTPDFYSVMNENYTLSLDNEGKAIGRGTQQYRDYAALWMRDEIDGKNEEAIIKLLEKDLDNIEILNLAVLEKQNGAQPLTLKFSMAKKDQGTIIGNELFVNPTTLFSYKTNPFTSVERKLPIRFTYPLIYLYKVAIVIPQGYEVDYLPESKVIKDDDIELEFDYKMQKEGNNLICTIKIARGHYIAVNDYPKVRNFYIKMLEKLEDQIILKKK</sequence>
<feature type="domain" description="DUF3857" evidence="1">
    <location>
        <begin position="73"/>
        <end position="213"/>
    </location>
</feature>
<dbReference type="InterPro" id="IPR024618">
    <property type="entry name" value="DUF3857"/>
</dbReference>
<dbReference type="OrthoDB" id="98874at2"/>
<dbReference type="Pfam" id="PF12969">
    <property type="entry name" value="DUF3857"/>
    <property type="match status" value="1"/>
</dbReference>
<proteinExistence type="predicted"/>
<reference evidence="2 3" key="1">
    <citation type="submission" date="2016-01" db="EMBL/GenBank/DDBJ databases">
        <title>Whole genome sequencing of Myroides marinus L41.</title>
        <authorList>
            <person name="Hong K.W."/>
        </authorList>
    </citation>
    <scope>NUCLEOTIDE SEQUENCE [LARGE SCALE GENOMIC DNA]</scope>
    <source>
        <strain evidence="2 3">L41</strain>
    </source>
</reference>
<accession>A0A163XQT6</accession>
<dbReference type="Gene3D" id="3.10.620.30">
    <property type="match status" value="1"/>
</dbReference>
<gene>
    <name evidence="2" type="ORF">AV926_12595</name>
</gene>
<evidence type="ECO:0000313" key="3">
    <source>
        <dbReference type="Proteomes" id="UP000076630"/>
    </source>
</evidence>
<name>A0A163XQT6_9FLAO</name>
<evidence type="ECO:0000313" key="2">
    <source>
        <dbReference type="EMBL" id="KZE78288.1"/>
    </source>
</evidence>
<dbReference type="Proteomes" id="UP000076630">
    <property type="component" value="Unassembled WGS sequence"/>
</dbReference>
<dbReference type="EMBL" id="LQNU01000065">
    <property type="protein sequence ID" value="KZE78288.1"/>
    <property type="molecule type" value="Genomic_DNA"/>
</dbReference>
<protein>
    <recommendedName>
        <fullName evidence="1">DUF3857 domain-containing protein</fullName>
    </recommendedName>
</protein>